<evidence type="ECO:0000256" key="4">
    <source>
        <dbReference type="ARBA" id="ARBA00022771"/>
    </source>
</evidence>
<dbReference type="InterPro" id="IPR007219">
    <property type="entry name" value="XnlR_reg_dom"/>
</dbReference>
<sequence length="731" mass="81520">MARQGTRSNGQRSALKCAICNKAYSKAEHLQPFSCHICGRQFSRPDSVTRHERTHTRVEPQHQHQQQQQQIAWPLSPGTPDYANFPSAADQRQSSSYQAGSSIEAGSMLVDPALTGSALDDLSIALEWPDAEALLQSIVTSDWGSLALPPGSMPPAHPRQQPAPQLNLPCNVESMHAGEIQDAEQLSPLNGSREAIQSLSNMVTSLSQNVTSAVEALPGLSSAFLDNCLQAYFSHFNPYFPILHRPTFVFRDCSPSLILNAIALGSLYMGTDDAVSKGEVLWRLAHTAVATSWPVLLRHQGPYDSHRGVQLVLTALLGQCYAMMSENTDLKLTSQVFHSLGFNWANQNNLFRPSPSQQPTRSAEQASDEHAWEKWAAAEVHHRALIGHYILDGQLSYLSGRPTAAVLHATNNLRLSARSKVFQAQNAQEWRHELEEQQPHDSTFTFCDIYYELFSANHHEDDSSSCLYGLTMPLDVRAVLECLHALVRDNREAHSSKSIVNIPALPQVKLALVRVFQLLTNTWSLDHTERLELTIQWHFVCLDLLCNSIELLDQTCRHLHISQHIFKTRNSGVELKDSLNWIRGSTDAKYAFLHAVAIQDLIGQLPFNRINTFWMPIPLFATSILYSLFRLSGVASVSVPTSVHWESTLIAQPSIGEAPESLGRDLSWRKTQSFLLSDLAMPNYTLGPARNIPFDMKKIQMMMHGLAIQWGVAVEMETILSRLASLNPLKD</sequence>
<dbReference type="GeneID" id="19405806"/>
<dbReference type="Pfam" id="PF04082">
    <property type="entry name" value="Fungal_trans"/>
    <property type="match status" value="1"/>
</dbReference>
<dbReference type="GO" id="GO:0000785">
    <property type="term" value="C:chromatin"/>
    <property type="evidence" value="ECO:0007669"/>
    <property type="project" value="TreeGrafter"/>
</dbReference>
<dbReference type="PANTHER" id="PTHR40626">
    <property type="entry name" value="MIP31509P"/>
    <property type="match status" value="1"/>
</dbReference>
<keyword evidence="12" id="KW-1185">Reference proteome</keyword>
<dbReference type="InterPro" id="IPR051059">
    <property type="entry name" value="VerF-like"/>
</dbReference>
<feature type="compositionally biased region" description="Basic and acidic residues" evidence="9">
    <location>
        <begin position="48"/>
        <end position="62"/>
    </location>
</feature>
<gene>
    <name evidence="11" type="ORF">SETTUDRAFT_89967</name>
</gene>
<dbReference type="PROSITE" id="PS00028">
    <property type="entry name" value="ZINC_FINGER_C2H2_1"/>
    <property type="match status" value="1"/>
</dbReference>
<dbReference type="Proteomes" id="UP000016935">
    <property type="component" value="Unassembled WGS sequence"/>
</dbReference>
<dbReference type="PROSITE" id="PS50157">
    <property type="entry name" value="ZINC_FINGER_C2H2_2"/>
    <property type="match status" value="1"/>
</dbReference>
<dbReference type="GO" id="GO:0008270">
    <property type="term" value="F:zinc ion binding"/>
    <property type="evidence" value="ECO:0007669"/>
    <property type="project" value="UniProtKB-KW"/>
</dbReference>
<protein>
    <recommendedName>
        <fullName evidence="10">C2H2-type domain-containing protein</fullName>
    </recommendedName>
</protein>
<keyword evidence="7" id="KW-0539">Nucleus</keyword>
<organism evidence="11 12">
    <name type="scientific">Exserohilum turcicum (strain 28A)</name>
    <name type="common">Northern leaf blight fungus</name>
    <name type="synonym">Setosphaeria turcica</name>
    <dbReference type="NCBI Taxonomy" id="671987"/>
    <lineage>
        <taxon>Eukaryota</taxon>
        <taxon>Fungi</taxon>
        <taxon>Dikarya</taxon>
        <taxon>Ascomycota</taxon>
        <taxon>Pezizomycotina</taxon>
        <taxon>Dothideomycetes</taxon>
        <taxon>Pleosporomycetidae</taxon>
        <taxon>Pleosporales</taxon>
        <taxon>Pleosporineae</taxon>
        <taxon>Pleosporaceae</taxon>
        <taxon>Exserohilum</taxon>
    </lineage>
</organism>
<dbReference type="OrthoDB" id="3945418at2759"/>
<accession>R0K955</accession>
<evidence type="ECO:0000256" key="8">
    <source>
        <dbReference type="PROSITE-ProRule" id="PRU00042"/>
    </source>
</evidence>
<dbReference type="GO" id="GO:0000978">
    <property type="term" value="F:RNA polymerase II cis-regulatory region sequence-specific DNA binding"/>
    <property type="evidence" value="ECO:0007669"/>
    <property type="project" value="InterPro"/>
</dbReference>
<dbReference type="AlphaFoldDB" id="R0K955"/>
<evidence type="ECO:0000313" key="12">
    <source>
        <dbReference type="Proteomes" id="UP000016935"/>
    </source>
</evidence>
<keyword evidence="4 8" id="KW-0863">Zinc-finger</keyword>
<evidence type="ECO:0000256" key="2">
    <source>
        <dbReference type="ARBA" id="ARBA00022723"/>
    </source>
</evidence>
<name>R0K955_EXST2</name>
<proteinExistence type="predicted"/>
<dbReference type="Pfam" id="PF00096">
    <property type="entry name" value="zf-C2H2"/>
    <property type="match status" value="1"/>
</dbReference>
<evidence type="ECO:0000313" key="11">
    <source>
        <dbReference type="EMBL" id="EOA84802.1"/>
    </source>
</evidence>
<evidence type="ECO:0000256" key="5">
    <source>
        <dbReference type="ARBA" id="ARBA00022833"/>
    </source>
</evidence>
<keyword evidence="2" id="KW-0479">Metal-binding</keyword>
<dbReference type="SUPFAM" id="SSF57667">
    <property type="entry name" value="beta-beta-alpha zinc fingers"/>
    <property type="match status" value="1"/>
</dbReference>
<evidence type="ECO:0000256" key="9">
    <source>
        <dbReference type="SAM" id="MobiDB-lite"/>
    </source>
</evidence>
<evidence type="ECO:0000256" key="3">
    <source>
        <dbReference type="ARBA" id="ARBA00022737"/>
    </source>
</evidence>
<reference evidence="11 12" key="2">
    <citation type="journal article" date="2013" name="PLoS Genet.">
        <title>Comparative genome structure, secondary metabolite, and effector coding capacity across Cochliobolus pathogens.</title>
        <authorList>
            <person name="Condon B.J."/>
            <person name="Leng Y."/>
            <person name="Wu D."/>
            <person name="Bushley K.E."/>
            <person name="Ohm R.A."/>
            <person name="Otillar R."/>
            <person name="Martin J."/>
            <person name="Schackwitz W."/>
            <person name="Grimwood J."/>
            <person name="MohdZainudin N."/>
            <person name="Xue C."/>
            <person name="Wang R."/>
            <person name="Manning V.A."/>
            <person name="Dhillon B."/>
            <person name="Tu Z.J."/>
            <person name="Steffenson B.J."/>
            <person name="Salamov A."/>
            <person name="Sun H."/>
            <person name="Lowry S."/>
            <person name="LaButti K."/>
            <person name="Han J."/>
            <person name="Copeland A."/>
            <person name="Lindquist E."/>
            <person name="Barry K."/>
            <person name="Schmutz J."/>
            <person name="Baker S.E."/>
            <person name="Ciuffetti L.M."/>
            <person name="Grigoriev I.V."/>
            <person name="Zhong S."/>
            <person name="Turgeon B.G."/>
        </authorList>
    </citation>
    <scope>NUCLEOTIDE SEQUENCE [LARGE SCALE GENOMIC DNA]</scope>
    <source>
        <strain evidence="12">28A</strain>
    </source>
</reference>
<dbReference type="FunFam" id="3.30.160.60:FF:000045">
    <property type="entry name" value="ZFP69 zinc finger protein B"/>
    <property type="match status" value="1"/>
</dbReference>
<dbReference type="GO" id="GO:0000981">
    <property type="term" value="F:DNA-binding transcription factor activity, RNA polymerase II-specific"/>
    <property type="evidence" value="ECO:0007669"/>
    <property type="project" value="InterPro"/>
</dbReference>
<feature type="domain" description="C2H2-type" evidence="10">
    <location>
        <begin position="33"/>
        <end position="60"/>
    </location>
</feature>
<feature type="region of interest" description="Disordered" evidence="9">
    <location>
        <begin position="48"/>
        <end position="100"/>
    </location>
</feature>
<feature type="compositionally biased region" description="Polar residues" evidence="9">
    <location>
        <begin position="90"/>
        <end position="100"/>
    </location>
</feature>
<reference evidence="11 12" key="1">
    <citation type="journal article" date="2012" name="PLoS Pathog.">
        <title>Diverse lifestyles and strategies of plant pathogenesis encoded in the genomes of eighteen Dothideomycetes fungi.</title>
        <authorList>
            <person name="Ohm R.A."/>
            <person name="Feau N."/>
            <person name="Henrissat B."/>
            <person name="Schoch C.L."/>
            <person name="Horwitz B.A."/>
            <person name="Barry K.W."/>
            <person name="Condon B.J."/>
            <person name="Copeland A.C."/>
            <person name="Dhillon B."/>
            <person name="Glaser F."/>
            <person name="Hesse C.N."/>
            <person name="Kosti I."/>
            <person name="LaButti K."/>
            <person name="Lindquist E.A."/>
            <person name="Lucas S."/>
            <person name="Salamov A.A."/>
            <person name="Bradshaw R.E."/>
            <person name="Ciuffetti L."/>
            <person name="Hamelin R.C."/>
            <person name="Kema G.H.J."/>
            <person name="Lawrence C."/>
            <person name="Scott J.A."/>
            <person name="Spatafora J.W."/>
            <person name="Turgeon B.G."/>
            <person name="de Wit P.J.G.M."/>
            <person name="Zhong S."/>
            <person name="Goodwin S.B."/>
            <person name="Grigoriev I.V."/>
        </authorList>
    </citation>
    <scope>NUCLEOTIDE SEQUENCE [LARGE SCALE GENOMIC DNA]</scope>
    <source>
        <strain evidence="12">28A</strain>
    </source>
</reference>
<dbReference type="SMART" id="SM00355">
    <property type="entry name" value="ZnF_C2H2"/>
    <property type="match status" value="1"/>
</dbReference>
<dbReference type="GO" id="GO:0005634">
    <property type="term" value="C:nucleus"/>
    <property type="evidence" value="ECO:0007669"/>
    <property type="project" value="UniProtKB-SubCell"/>
</dbReference>
<dbReference type="GO" id="GO:0006351">
    <property type="term" value="P:DNA-templated transcription"/>
    <property type="evidence" value="ECO:0007669"/>
    <property type="project" value="InterPro"/>
</dbReference>
<dbReference type="InterPro" id="IPR013087">
    <property type="entry name" value="Znf_C2H2_type"/>
</dbReference>
<evidence type="ECO:0000256" key="1">
    <source>
        <dbReference type="ARBA" id="ARBA00004123"/>
    </source>
</evidence>
<dbReference type="RefSeq" id="XP_008027346.1">
    <property type="nucleotide sequence ID" value="XM_008029155.1"/>
</dbReference>
<keyword evidence="6" id="KW-0238">DNA-binding</keyword>
<dbReference type="eggNOG" id="ENOG502QW9X">
    <property type="taxonomic scope" value="Eukaryota"/>
</dbReference>
<evidence type="ECO:0000256" key="6">
    <source>
        <dbReference type="ARBA" id="ARBA00023125"/>
    </source>
</evidence>
<dbReference type="PANTHER" id="PTHR40626:SF14">
    <property type="entry name" value="C2H2 TYPE ZINC FINGER DOMAIN PROTEIN (AFU_ORTHOLOGUE AFUA_1G02360)"/>
    <property type="match status" value="1"/>
</dbReference>
<keyword evidence="5" id="KW-0862">Zinc</keyword>
<dbReference type="EMBL" id="KB908703">
    <property type="protein sequence ID" value="EOA84802.1"/>
    <property type="molecule type" value="Genomic_DNA"/>
</dbReference>
<dbReference type="STRING" id="671987.R0K955"/>
<dbReference type="InterPro" id="IPR036236">
    <property type="entry name" value="Znf_C2H2_sf"/>
</dbReference>
<evidence type="ECO:0000256" key="7">
    <source>
        <dbReference type="ARBA" id="ARBA00023242"/>
    </source>
</evidence>
<comment type="subcellular location">
    <subcellularLocation>
        <location evidence="1">Nucleus</location>
    </subcellularLocation>
</comment>
<dbReference type="CDD" id="cd12148">
    <property type="entry name" value="fungal_TF_MHR"/>
    <property type="match status" value="1"/>
</dbReference>
<dbReference type="HOGENOM" id="CLU_024140_0_0_1"/>
<evidence type="ECO:0000259" key="10">
    <source>
        <dbReference type="PROSITE" id="PS50157"/>
    </source>
</evidence>
<dbReference type="Gene3D" id="3.30.160.60">
    <property type="entry name" value="Classic Zinc Finger"/>
    <property type="match status" value="1"/>
</dbReference>
<keyword evidence="3" id="KW-0677">Repeat</keyword>